<accession>A0ABR4Q0F2</accession>
<dbReference type="PANTHER" id="PTHR22761:SF78">
    <property type="entry name" value="CHARGED MULTIVESICULAR BODY PROTEIN 4B"/>
    <property type="match status" value="1"/>
</dbReference>
<organism evidence="3 4">
    <name type="scientific">Taenia crassiceps</name>
    <dbReference type="NCBI Taxonomy" id="6207"/>
    <lineage>
        <taxon>Eukaryota</taxon>
        <taxon>Metazoa</taxon>
        <taxon>Spiralia</taxon>
        <taxon>Lophotrochozoa</taxon>
        <taxon>Platyhelminthes</taxon>
        <taxon>Cestoda</taxon>
        <taxon>Eucestoda</taxon>
        <taxon>Cyclophyllidea</taxon>
        <taxon>Taeniidae</taxon>
        <taxon>Taenia</taxon>
    </lineage>
</organism>
<evidence type="ECO:0000256" key="2">
    <source>
        <dbReference type="SAM" id="MobiDB-lite"/>
    </source>
</evidence>
<comment type="similarity">
    <text evidence="1">Belongs to the SNF7 family.</text>
</comment>
<dbReference type="Pfam" id="PF03357">
    <property type="entry name" value="Snf7"/>
    <property type="match status" value="1"/>
</dbReference>
<gene>
    <name evidence="3" type="ORF">TcWFU_004922</name>
</gene>
<sequence>MSTLKRLFGAPKKAVTHDTATEALQAAEEQLNKKQLFLEKKINEEITKAKQLGLKNKRAALECLRKKALYEKQLELNDGALMKLQAQRNALDSALMNKNILDTMKTVNSAMQNIHKDMDVDKVHDLMDNVNEQQEIANEIAAAISMPTGPDFVDEDDLLRELEELTEEDVAGKLLDVHGVDELPSIPVGEPTRPKSKPSKKADEASELANLEMWSA</sequence>
<evidence type="ECO:0000313" key="4">
    <source>
        <dbReference type="Proteomes" id="UP001651158"/>
    </source>
</evidence>
<protein>
    <submittedName>
        <fullName evidence="3">Charged multivesicular body protein 4a</fullName>
    </submittedName>
</protein>
<dbReference type="PANTHER" id="PTHR22761">
    <property type="entry name" value="CHARGED MULTIVESICULAR BODY PROTEIN"/>
    <property type="match status" value="1"/>
</dbReference>
<name>A0ABR4Q0F2_9CEST</name>
<feature type="region of interest" description="Disordered" evidence="2">
    <location>
        <begin position="180"/>
        <end position="216"/>
    </location>
</feature>
<keyword evidence="4" id="KW-1185">Reference proteome</keyword>
<dbReference type="EMBL" id="JAKROA010000021">
    <property type="protein sequence ID" value="KAL5103063.1"/>
    <property type="molecule type" value="Genomic_DNA"/>
</dbReference>
<comment type="caution">
    <text evidence="3">The sequence shown here is derived from an EMBL/GenBank/DDBJ whole genome shotgun (WGS) entry which is preliminary data.</text>
</comment>
<dbReference type="Proteomes" id="UP001651158">
    <property type="component" value="Unassembled WGS sequence"/>
</dbReference>
<proteinExistence type="inferred from homology"/>
<evidence type="ECO:0000256" key="1">
    <source>
        <dbReference type="ARBA" id="ARBA00006190"/>
    </source>
</evidence>
<dbReference type="Gene3D" id="6.10.250.1710">
    <property type="match status" value="1"/>
</dbReference>
<dbReference type="InterPro" id="IPR005024">
    <property type="entry name" value="Snf7_fam"/>
</dbReference>
<reference evidence="3 4" key="1">
    <citation type="journal article" date="2022" name="Front. Cell. Infect. Microbiol.">
        <title>The Genomes of Two Strains of Taenia crassiceps the Animal Model for the Study of Human Cysticercosis.</title>
        <authorList>
            <person name="Bobes R.J."/>
            <person name="Estrada K."/>
            <person name="Rios-Valencia D.G."/>
            <person name="Calderon-Gallegos A."/>
            <person name="de la Torre P."/>
            <person name="Carrero J.C."/>
            <person name="Sanchez-Flores A."/>
            <person name="Laclette J.P."/>
        </authorList>
    </citation>
    <scope>NUCLEOTIDE SEQUENCE [LARGE SCALE GENOMIC DNA]</scope>
    <source>
        <strain evidence="3">WFUcys</strain>
    </source>
</reference>
<dbReference type="Gene3D" id="1.10.287.1060">
    <property type="entry name" value="ESAT-6-like"/>
    <property type="match status" value="1"/>
</dbReference>
<evidence type="ECO:0000313" key="3">
    <source>
        <dbReference type="EMBL" id="KAL5103063.1"/>
    </source>
</evidence>